<dbReference type="RefSeq" id="WP_133191085.1">
    <property type="nucleotide sequence ID" value="NZ_SMOD01000100.1"/>
</dbReference>
<dbReference type="InterPro" id="IPR023614">
    <property type="entry name" value="Porin_dom_sf"/>
</dbReference>
<dbReference type="EMBL" id="SMOD01000100">
    <property type="protein sequence ID" value="TDG01870.1"/>
    <property type="molecule type" value="Genomic_DNA"/>
</dbReference>
<sequence>MKFKDSAGLLAIFICASAHAQSSVTLYGVLDAGITYTSNISTASGHGSALQFQDGVIQPTQWGIKGDEDLGGGTHAIFDLENGFQLSNGALITNGSLFNRKAYVGLSGPWGRLTMGRDFDFIGETFAMYSNAVITPAGLLGWGLSSYASGGYILDNRVWGVQVSNAVKYLSPTFGGLSAGAMYAFGNVAGSLGTNQVMNFIINYSQKNFNGSASYFSQHNEALGANETVWAIGGNYTIGAFQVVANVATAALSSSTKPRATTLETGVQYSIRPDVSLSAGYTQQWRNNDLGSANTFILGADYILSKRTDVYAVGVLGHDHAYPAQVEAAFGSPSSSDTQSAVRVGLRHRF</sequence>
<comment type="caution">
    <text evidence="13">The sequence shown here is derived from an EMBL/GenBank/DDBJ whole genome shotgun (WGS) entry which is preliminary data.</text>
</comment>
<keyword evidence="10" id="KW-0998">Cell outer membrane</keyword>
<evidence type="ECO:0000256" key="6">
    <source>
        <dbReference type="ARBA" id="ARBA00022729"/>
    </source>
</evidence>
<dbReference type="GO" id="GO:0015288">
    <property type="term" value="F:porin activity"/>
    <property type="evidence" value="ECO:0007669"/>
    <property type="project" value="UniProtKB-KW"/>
</dbReference>
<keyword evidence="9" id="KW-0472">Membrane</keyword>
<evidence type="ECO:0000256" key="2">
    <source>
        <dbReference type="ARBA" id="ARBA00011233"/>
    </source>
</evidence>
<dbReference type="Proteomes" id="UP000295606">
    <property type="component" value="Unassembled WGS sequence"/>
</dbReference>
<dbReference type="OrthoDB" id="8679056at2"/>
<keyword evidence="8" id="KW-0626">Porin</keyword>
<feature type="signal peptide" evidence="11">
    <location>
        <begin position="1"/>
        <end position="20"/>
    </location>
</feature>
<keyword evidence="4" id="KW-1134">Transmembrane beta strand</keyword>
<accession>A0A4R5L1J6</accession>
<protein>
    <submittedName>
        <fullName evidence="13">Porin</fullName>
    </submittedName>
</protein>
<dbReference type="GO" id="GO:0046930">
    <property type="term" value="C:pore complex"/>
    <property type="evidence" value="ECO:0007669"/>
    <property type="project" value="UniProtKB-KW"/>
</dbReference>
<evidence type="ECO:0000256" key="3">
    <source>
        <dbReference type="ARBA" id="ARBA00022448"/>
    </source>
</evidence>
<evidence type="ECO:0000256" key="10">
    <source>
        <dbReference type="ARBA" id="ARBA00023237"/>
    </source>
</evidence>
<keyword evidence="6 11" id="KW-0732">Signal</keyword>
<dbReference type="SUPFAM" id="SSF56935">
    <property type="entry name" value="Porins"/>
    <property type="match status" value="1"/>
</dbReference>
<evidence type="ECO:0000256" key="8">
    <source>
        <dbReference type="ARBA" id="ARBA00023114"/>
    </source>
</evidence>
<dbReference type="GO" id="GO:0006811">
    <property type="term" value="P:monoatomic ion transport"/>
    <property type="evidence" value="ECO:0007669"/>
    <property type="project" value="UniProtKB-KW"/>
</dbReference>
<feature type="chain" id="PRO_5020204283" evidence="11">
    <location>
        <begin position="21"/>
        <end position="350"/>
    </location>
</feature>
<comment type="subcellular location">
    <subcellularLocation>
        <location evidence="1">Cell outer membrane</location>
        <topology evidence="1">Multi-pass membrane protein</topology>
    </subcellularLocation>
</comment>
<keyword evidence="7" id="KW-0406">Ion transport</keyword>
<gene>
    <name evidence="13" type="ORF">E1N52_42735</name>
</gene>
<dbReference type="PANTHER" id="PTHR34501:SF9">
    <property type="entry name" value="MAJOR OUTER MEMBRANE PROTEIN P.IA"/>
    <property type="match status" value="1"/>
</dbReference>
<dbReference type="Gene3D" id="2.40.160.10">
    <property type="entry name" value="Porin"/>
    <property type="match status" value="1"/>
</dbReference>
<proteinExistence type="predicted"/>
<evidence type="ECO:0000259" key="12">
    <source>
        <dbReference type="Pfam" id="PF13609"/>
    </source>
</evidence>
<dbReference type="CDD" id="cd00342">
    <property type="entry name" value="gram_neg_porins"/>
    <property type="match status" value="1"/>
</dbReference>
<reference evidence="13 14" key="1">
    <citation type="submission" date="2019-03" db="EMBL/GenBank/DDBJ databases">
        <title>Paraburkholderia sp. isolated from native Mimosa gymnas in Guartela State Park, Brazil.</title>
        <authorList>
            <person name="Paulitsch F."/>
            <person name="Hungria M."/>
            <person name="Delamuta J.R.M."/>
            <person name="Ribeiro R.A."/>
            <person name="Dall'Agnol R."/>
            <person name="Silva J.S.B."/>
        </authorList>
    </citation>
    <scope>NUCLEOTIDE SEQUENCE [LARGE SCALE GENOMIC DNA]</scope>
    <source>
        <strain evidence="13 14">CNPSo 3008</strain>
    </source>
</reference>
<feature type="domain" description="Porin" evidence="12">
    <location>
        <begin position="10"/>
        <end position="313"/>
    </location>
</feature>
<dbReference type="Pfam" id="PF13609">
    <property type="entry name" value="Porin_4"/>
    <property type="match status" value="1"/>
</dbReference>
<name>A0A4R5L1J6_9BURK</name>
<dbReference type="InterPro" id="IPR050298">
    <property type="entry name" value="Gram-neg_bact_OMP"/>
</dbReference>
<evidence type="ECO:0000256" key="4">
    <source>
        <dbReference type="ARBA" id="ARBA00022452"/>
    </source>
</evidence>
<comment type="subunit">
    <text evidence="2">Homotrimer.</text>
</comment>
<keyword evidence="5" id="KW-0812">Transmembrane</keyword>
<dbReference type="AlphaFoldDB" id="A0A4R5L1J6"/>
<evidence type="ECO:0000256" key="5">
    <source>
        <dbReference type="ARBA" id="ARBA00022692"/>
    </source>
</evidence>
<evidence type="ECO:0000313" key="14">
    <source>
        <dbReference type="Proteomes" id="UP000295606"/>
    </source>
</evidence>
<evidence type="ECO:0000256" key="1">
    <source>
        <dbReference type="ARBA" id="ARBA00004571"/>
    </source>
</evidence>
<evidence type="ECO:0000256" key="11">
    <source>
        <dbReference type="SAM" id="SignalP"/>
    </source>
</evidence>
<evidence type="ECO:0000256" key="9">
    <source>
        <dbReference type="ARBA" id="ARBA00023136"/>
    </source>
</evidence>
<dbReference type="PANTHER" id="PTHR34501">
    <property type="entry name" value="PROTEIN YDDL-RELATED"/>
    <property type="match status" value="1"/>
</dbReference>
<organism evidence="13 14">
    <name type="scientific">Paraburkholderia guartelaensis</name>
    <dbReference type="NCBI Taxonomy" id="2546446"/>
    <lineage>
        <taxon>Bacteria</taxon>
        <taxon>Pseudomonadati</taxon>
        <taxon>Pseudomonadota</taxon>
        <taxon>Betaproteobacteria</taxon>
        <taxon>Burkholderiales</taxon>
        <taxon>Burkholderiaceae</taxon>
        <taxon>Paraburkholderia</taxon>
    </lineage>
</organism>
<keyword evidence="3" id="KW-0813">Transport</keyword>
<evidence type="ECO:0000313" key="13">
    <source>
        <dbReference type="EMBL" id="TDG01870.1"/>
    </source>
</evidence>
<dbReference type="GO" id="GO:0009279">
    <property type="term" value="C:cell outer membrane"/>
    <property type="evidence" value="ECO:0007669"/>
    <property type="project" value="UniProtKB-SubCell"/>
</dbReference>
<dbReference type="InterPro" id="IPR033900">
    <property type="entry name" value="Gram_neg_porin_domain"/>
</dbReference>
<evidence type="ECO:0000256" key="7">
    <source>
        <dbReference type="ARBA" id="ARBA00023065"/>
    </source>
</evidence>